<dbReference type="AlphaFoldDB" id="A0A0E9QDV3"/>
<evidence type="ECO:0000313" key="1">
    <source>
        <dbReference type="EMBL" id="JAH14510.1"/>
    </source>
</evidence>
<name>A0A0E9QDV3_ANGAN</name>
<organism evidence="1">
    <name type="scientific">Anguilla anguilla</name>
    <name type="common">European freshwater eel</name>
    <name type="synonym">Muraena anguilla</name>
    <dbReference type="NCBI Taxonomy" id="7936"/>
    <lineage>
        <taxon>Eukaryota</taxon>
        <taxon>Metazoa</taxon>
        <taxon>Chordata</taxon>
        <taxon>Craniata</taxon>
        <taxon>Vertebrata</taxon>
        <taxon>Euteleostomi</taxon>
        <taxon>Actinopterygii</taxon>
        <taxon>Neopterygii</taxon>
        <taxon>Teleostei</taxon>
        <taxon>Anguilliformes</taxon>
        <taxon>Anguillidae</taxon>
        <taxon>Anguilla</taxon>
    </lineage>
</organism>
<reference evidence="1" key="2">
    <citation type="journal article" date="2015" name="Fish Shellfish Immunol.">
        <title>Early steps in the European eel (Anguilla anguilla)-Vibrio vulnificus interaction in the gills: Role of the RtxA13 toxin.</title>
        <authorList>
            <person name="Callol A."/>
            <person name="Pajuelo D."/>
            <person name="Ebbesson L."/>
            <person name="Teles M."/>
            <person name="MacKenzie S."/>
            <person name="Amaro C."/>
        </authorList>
    </citation>
    <scope>NUCLEOTIDE SEQUENCE</scope>
</reference>
<dbReference type="EMBL" id="GBXM01094067">
    <property type="protein sequence ID" value="JAH14510.1"/>
    <property type="molecule type" value="Transcribed_RNA"/>
</dbReference>
<protein>
    <submittedName>
        <fullName evidence="1">Uncharacterized protein</fullName>
    </submittedName>
</protein>
<accession>A0A0E9QDV3</accession>
<proteinExistence type="predicted"/>
<sequence length="30" mass="3674">MCKMLIDRREFTSHFKRKLIHGNVNQNENN</sequence>
<reference evidence="1" key="1">
    <citation type="submission" date="2014-11" db="EMBL/GenBank/DDBJ databases">
        <authorList>
            <person name="Amaro Gonzalez C."/>
        </authorList>
    </citation>
    <scope>NUCLEOTIDE SEQUENCE</scope>
</reference>